<evidence type="ECO:0000256" key="1">
    <source>
        <dbReference type="ARBA" id="ARBA00023002"/>
    </source>
</evidence>
<sequence length="212" mass="21640">MTSIAVLGSGTVSRALAGPWRAVGHEIVVGSRDPLRAAADLPVPGVRVTALPDAARAGDVVVNTLPGAASLGVLRGLAPHLAGKVLVDVANAVETDAQGFATAPLHPGGSLAEEIQRALPAVRVVKTLNTMHASVMAAPRTLATPPSAFLSGDDAGARRTVAALLTDLGWPPEWIVDLGDVRTARAPEAFLLLVGSLVRAWGPVPFAMSVAR</sequence>
<dbReference type="InterPro" id="IPR051267">
    <property type="entry name" value="STEAP_metalloreductase"/>
</dbReference>
<evidence type="ECO:0000313" key="3">
    <source>
        <dbReference type="EMBL" id="WUX55612.1"/>
    </source>
</evidence>
<dbReference type="SUPFAM" id="SSF51735">
    <property type="entry name" value="NAD(P)-binding Rossmann-fold domains"/>
    <property type="match status" value="1"/>
</dbReference>
<dbReference type="EMBL" id="CP109495">
    <property type="protein sequence ID" value="WUX55612.1"/>
    <property type="molecule type" value="Genomic_DNA"/>
</dbReference>
<dbReference type="Pfam" id="PF03807">
    <property type="entry name" value="F420_oxidored"/>
    <property type="match status" value="1"/>
</dbReference>
<evidence type="ECO:0000259" key="2">
    <source>
        <dbReference type="Pfam" id="PF03807"/>
    </source>
</evidence>
<organism evidence="3 4">
    <name type="scientific">Streptomyces niveus</name>
    <name type="common">Streptomyces spheroides</name>
    <dbReference type="NCBI Taxonomy" id="193462"/>
    <lineage>
        <taxon>Bacteria</taxon>
        <taxon>Bacillati</taxon>
        <taxon>Actinomycetota</taxon>
        <taxon>Actinomycetes</taxon>
        <taxon>Kitasatosporales</taxon>
        <taxon>Streptomycetaceae</taxon>
        <taxon>Streptomyces</taxon>
    </lineage>
</organism>
<dbReference type="PANTHER" id="PTHR14239">
    <property type="entry name" value="DUDULIN-RELATED"/>
    <property type="match status" value="1"/>
</dbReference>
<proteinExistence type="predicted"/>
<dbReference type="InterPro" id="IPR036291">
    <property type="entry name" value="NAD(P)-bd_dom_sf"/>
</dbReference>
<protein>
    <submittedName>
        <fullName evidence="3">NAD(P)-binding domain-containing protein</fullName>
    </submittedName>
</protein>
<dbReference type="RefSeq" id="WP_329079590.1">
    <property type="nucleotide sequence ID" value="NZ_CP109495.1"/>
</dbReference>
<name>A0ABZ2AAB1_STRNV</name>
<dbReference type="InterPro" id="IPR028939">
    <property type="entry name" value="P5C_Rdtase_cat_N"/>
</dbReference>
<reference evidence="3" key="1">
    <citation type="submission" date="2022-10" db="EMBL/GenBank/DDBJ databases">
        <title>The complete genomes of actinobacterial strains from the NBC collection.</title>
        <authorList>
            <person name="Joergensen T.S."/>
            <person name="Alvarez Arevalo M."/>
            <person name="Sterndorff E.B."/>
            <person name="Faurdal D."/>
            <person name="Vuksanovic O."/>
            <person name="Mourched A.-S."/>
            <person name="Charusanti P."/>
            <person name="Shaw S."/>
            <person name="Blin K."/>
            <person name="Weber T."/>
        </authorList>
    </citation>
    <scope>NUCLEOTIDE SEQUENCE</scope>
    <source>
        <strain evidence="3">NBC_01432</strain>
    </source>
</reference>
<evidence type="ECO:0000313" key="4">
    <source>
        <dbReference type="Proteomes" id="UP001432209"/>
    </source>
</evidence>
<dbReference type="Gene3D" id="3.40.50.720">
    <property type="entry name" value="NAD(P)-binding Rossmann-like Domain"/>
    <property type="match status" value="1"/>
</dbReference>
<accession>A0ABZ2AAB1</accession>
<keyword evidence="1" id="KW-0560">Oxidoreductase</keyword>
<gene>
    <name evidence="3" type="ORF">OG442_31080</name>
</gene>
<dbReference type="Proteomes" id="UP001432209">
    <property type="component" value="Chromosome"/>
</dbReference>
<feature type="domain" description="Pyrroline-5-carboxylate reductase catalytic N-terminal" evidence="2">
    <location>
        <begin position="4"/>
        <end position="91"/>
    </location>
</feature>
<keyword evidence="4" id="KW-1185">Reference proteome</keyword>